<protein>
    <recommendedName>
        <fullName evidence="1">VapC45 PIN like domain-containing protein</fullName>
    </recommendedName>
</protein>
<gene>
    <name evidence="2" type="ORF">Q8A49_30370</name>
</gene>
<evidence type="ECO:0000313" key="2">
    <source>
        <dbReference type="EMBL" id="MEE2054810.1"/>
    </source>
</evidence>
<evidence type="ECO:0000259" key="1">
    <source>
        <dbReference type="Pfam" id="PF18478"/>
    </source>
</evidence>
<reference evidence="2 3" key="1">
    <citation type="submission" date="2023-07" db="EMBL/GenBank/DDBJ databases">
        <authorList>
            <person name="Girao M."/>
            <person name="Carvalho M.F."/>
        </authorList>
    </citation>
    <scope>NUCLEOTIDE SEQUENCE [LARGE SCALE GENOMIC DNA]</scope>
    <source>
        <strain evidence="2 3">66/93</strain>
    </source>
</reference>
<feature type="domain" description="VapC45 PIN like" evidence="1">
    <location>
        <begin position="2"/>
        <end position="81"/>
    </location>
</feature>
<evidence type="ECO:0000313" key="3">
    <source>
        <dbReference type="Proteomes" id="UP001348641"/>
    </source>
</evidence>
<accession>A0ABU7KZS5</accession>
<sequence>MDENVAGRAARRCLVDLGYAVHTPPDLYGSWDAARGARDEDWLGKLATRDWAAVSRDEHILQRPAELAAYKAARIHMFLLPNNVRRDELIALLHGNLGDICTRAVERVPGVWRVTRSGLEQL</sequence>
<comment type="caution">
    <text evidence="2">The sequence shown here is derived from an EMBL/GenBank/DDBJ whole genome shotgun (WGS) entry which is preliminary data.</text>
</comment>
<dbReference type="InterPro" id="IPR041375">
    <property type="entry name" value="VapC45_PIN-like"/>
</dbReference>
<dbReference type="EMBL" id="JAUUCC010000130">
    <property type="protein sequence ID" value="MEE2054810.1"/>
    <property type="molecule type" value="Genomic_DNA"/>
</dbReference>
<proteinExistence type="predicted"/>
<name>A0ABU7KZS5_9ACTN</name>
<dbReference type="Proteomes" id="UP001348641">
    <property type="component" value="Unassembled WGS sequence"/>
</dbReference>
<organism evidence="2 3">
    <name type="scientific">Nocardiopsis tropica</name>
    <dbReference type="NCBI Taxonomy" id="109330"/>
    <lineage>
        <taxon>Bacteria</taxon>
        <taxon>Bacillati</taxon>
        <taxon>Actinomycetota</taxon>
        <taxon>Actinomycetes</taxon>
        <taxon>Streptosporangiales</taxon>
        <taxon>Nocardiopsidaceae</taxon>
        <taxon>Nocardiopsis</taxon>
    </lineage>
</organism>
<dbReference type="Pfam" id="PF18478">
    <property type="entry name" value="PIN_10"/>
    <property type="match status" value="1"/>
</dbReference>
<dbReference type="RefSeq" id="WP_330161629.1">
    <property type="nucleotide sequence ID" value="NZ_BAAAJA010000012.1"/>
</dbReference>